<evidence type="ECO:0000256" key="6">
    <source>
        <dbReference type="ARBA" id="ARBA00022603"/>
    </source>
</evidence>
<dbReference type="EC" id="2.1.1.77" evidence="3"/>
<dbReference type="PANTHER" id="PTHR11579:SF0">
    <property type="entry name" value="PROTEIN-L-ISOASPARTATE(D-ASPARTATE) O-METHYLTRANSFERASE"/>
    <property type="match status" value="1"/>
</dbReference>
<dbReference type="GO" id="GO:0005737">
    <property type="term" value="C:cytoplasm"/>
    <property type="evidence" value="ECO:0007669"/>
    <property type="project" value="UniProtKB-SubCell"/>
</dbReference>
<dbReference type="InterPro" id="IPR029063">
    <property type="entry name" value="SAM-dependent_MTases_sf"/>
</dbReference>
<protein>
    <recommendedName>
        <fullName evidence="4">Protein-L-isoaspartate O-methyltransferase</fullName>
        <ecNumber evidence="3">2.1.1.77</ecNumber>
    </recommendedName>
    <alternativeName>
        <fullName evidence="11">L-isoaspartyl protein carboxyl methyltransferase</fullName>
    </alternativeName>
    <alternativeName>
        <fullName evidence="9">Protein L-isoaspartyl methyltransferase</fullName>
    </alternativeName>
    <alternativeName>
        <fullName evidence="10">Protein-beta-aspartate methyltransferase</fullName>
    </alternativeName>
</protein>
<keyword evidence="5" id="KW-0963">Cytoplasm</keyword>
<dbReference type="GO" id="GO:0004719">
    <property type="term" value="F:protein-L-isoaspartate (D-aspartate) O-methyltransferase activity"/>
    <property type="evidence" value="ECO:0007669"/>
    <property type="project" value="UniProtKB-EC"/>
</dbReference>
<keyword evidence="13" id="KW-1185">Reference proteome</keyword>
<organism evidence="12 13">
    <name type="scientific">Beutenbergia cavernae (strain ATCC BAA-8 / DSM 12333 / CCUG 43141 / JCM 11478 / NBRC 16432 / NCIMB 13614 / HKI 0122)</name>
    <dbReference type="NCBI Taxonomy" id="471853"/>
    <lineage>
        <taxon>Bacteria</taxon>
        <taxon>Bacillati</taxon>
        <taxon>Actinomycetota</taxon>
        <taxon>Actinomycetes</taxon>
        <taxon>Micrococcales</taxon>
        <taxon>Beutenbergiaceae</taxon>
        <taxon>Beutenbergia</taxon>
    </lineage>
</organism>
<comment type="subcellular location">
    <subcellularLocation>
        <location evidence="1">Cytoplasm</location>
    </subcellularLocation>
</comment>
<dbReference type="OrthoDB" id="4035289at2"/>
<dbReference type="SUPFAM" id="SSF53335">
    <property type="entry name" value="S-adenosyl-L-methionine-dependent methyltransferases"/>
    <property type="match status" value="1"/>
</dbReference>
<dbReference type="EMBL" id="CP001618">
    <property type="protein sequence ID" value="ACQ78597.1"/>
    <property type="molecule type" value="Genomic_DNA"/>
</dbReference>
<name>C5BWD9_BEUC1</name>
<evidence type="ECO:0000256" key="1">
    <source>
        <dbReference type="ARBA" id="ARBA00004496"/>
    </source>
</evidence>
<dbReference type="PANTHER" id="PTHR11579">
    <property type="entry name" value="PROTEIN-L-ISOASPARTATE O-METHYLTRANSFERASE"/>
    <property type="match status" value="1"/>
</dbReference>
<evidence type="ECO:0000313" key="12">
    <source>
        <dbReference type="EMBL" id="ACQ78597.1"/>
    </source>
</evidence>
<dbReference type="GO" id="GO:0032259">
    <property type="term" value="P:methylation"/>
    <property type="evidence" value="ECO:0007669"/>
    <property type="project" value="UniProtKB-KW"/>
</dbReference>
<dbReference type="HOGENOM" id="CLU_055432_2_0_11"/>
<evidence type="ECO:0000313" key="13">
    <source>
        <dbReference type="Proteomes" id="UP000007962"/>
    </source>
</evidence>
<dbReference type="CDD" id="cd02440">
    <property type="entry name" value="AdoMet_MTases"/>
    <property type="match status" value="1"/>
</dbReference>
<dbReference type="eggNOG" id="COG2518">
    <property type="taxonomic scope" value="Bacteria"/>
</dbReference>
<keyword evidence="6 12" id="KW-0489">Methyltransferase</keyword>
<evidence type="ECO:0000256" key="2">
    <source>
        <dbReference type="ARBA" id="ARBA00005369"/>
    </source>
</evidence>
<dbReference type="AlphaFoldDB" id="C5BWD9"/>
<comment type="similarity">
    <text evidence="2">Belongs to the methyltransferase superfamily. L-isoaspartyl/D-aspartyl protein methyltransferase family.</text>
</comment>
<dbReference type="KEGG" id="bcv:Bcav_0333"/>
<sequence length="219" mass="23175">MAAAADRTAERERRVDDAFAAVRRAPFLPRQLRHRAGDDAPLPIGHGATCSQPRTVRDMLLLLDPRPGHRVLDVGSGSGWTTALLAHLVAPDGAVVGVDLEEELVATSRAALAHAGLLDDETSAHEPATRTTPDPASGVAVVVHVAPPHTLGWPAAAPYDRILVSAQAAREVPDALLDQLAPTGVMVIPVRGELVVVDQDEGGRRLSAHGAYRFVPLRQ</sequence>
<evidence type="ECO:0000256" key="7">
    <source>
        <dbReference type="ARBA" id="ARBA00022679"/>
    </source>
</evidence>
<evidence type="ECO:0000256" key="9">
    <source>
        <dbReference type="ARBA" id="ARBA00030757"/>
    </source>
</evidence>
<evidence type="ECO:0000256" key="10">
    <source>
        <dbReference type="ARBA" id="ARBA00031323"/>
    </source>
</evidence>
<keyword evidence="7 12" id="KW-0808">Transferase</keyword>
<dbReference type="Proteomes" id="UP000007962">
    <property type="component" value="Chromosome"/>
</dbReference>
<evidence type="ECO:0000256" key="8">
    <source>
        <dbReference type="ARBA" id="ARBA00022691"/>
    </source>
</evidence>
<dbReference type="Pfam" id="PF01135">
    <property type="entry name" value="PCMT"/>
    <property type="match status" value="1"/>
</dbReference>
<reference evidence="12 13" key="1">
    <citation type="journal article" date="2009" name="Stand. Genomic Sci.">
        <title>Complete genome sequence of Beutenbergia cavernae type strain (HKI 0122).</title>
        <authorList>
            <person name="Land M."/>
            <person name="Pukall R."/>
            <person name="Abt B."/>
            <person name="Goker M."/>
            <person name="Rohde M."/>
            <person name="Glavina Del Rio T."/>
            <person name="Tice H."/>
            <person name="Copeland A."/>
            <person name="Cheng J.F."/>
            <person name="Lucas S."/>
            <person name="Chen F."/>
            <person name="Nolan M."/>
            <person name="Bruce D."/>
            <person name="Goodwin L."/>
            <person name="Pitluck S."/>
            <person name="Ivanova N."/>
            <person name="Mavromatis K."/>
            <person name="Ovchinnikova G."/>
            <person name="Pati A."/>
            <person name="Chen A."/>
            <person name="Palaniappan K."/>
            <person name="Hauser L."/>
            <person name="Chang Y.J."/>
            <person name="Jefferies C.C."/>
            <person name="Saunders E."/>
            <person name="Brettin T."/>
            <person name="Detter J.C."/>
            <person name="Han C."/>
            <person name="Chain P."/>
            <person name="Bristow J."/>
            <person name="Eisen J.A."/>
            <person name="Markowitz V."/>
            <person name="Hugenholtz P."/>
            <person name="Kyrpides N.C."/>
            <person name="Klenk H.P."/>
            <person name="Lapidus A."/>
        </authorList>
    </citation>
    <scope>NUCLEOTIDE SEQUENCE [LARGE SCALE GENOMIC DNA]</scope>
    <source>
        <strain evidence="13">ATCC BAA-8 / DSM 12333 / NBRC 16432</strain>
    </source>
</reference>
<evidence type="ECO:0000256" key="4">
    <source>
        <dbReference type="ARBA" id="ARBA00013346"/>
    </source>
</evidence>
<evidence type="ECO:0000256" key="5">
    <source>
        <dbReference type="ARBA" id="ARBA00022490"/>
    </source>
</evidence>
<evidence type="ECO:0000256" key="3">
    <source>
        <dbReference type="ARBA" id="ARBA00011890"/>
    </source>
</evidence>
<dbReference type="InterPro" id="IPR000682">
    <property type="entry name" value="PCMT"/>
</dbReference>
<accession>C5BWD9</accession>
<dbReference type="RefSeq" id="WP_012725377.1">
    <property type="nucleotide sequence ID" value="NC_012669.1"/>
</dbReference>
<keyword evidence="8" id="KW-0949">S-adenosyl-L-methionine</keyword>
<proteinExistence type="inferred from homology"/>
<dbReference type="STRING" id="471853.Bcav_0333"/>
<evidence type="ECO:0000256" key="11">
    <source>
        <dbReference type="ARBA" id="ARBA00031350"/>
    </source>
</evidence>
<dbReference type="Gene3D" id="3.40.50.150">
    <property type="entry name" value="Vaccinia Virus protein VP39"/>
    <property type="match status" value="1"/>
</dbReference>
<gene>
    <name evidence="12" type="ordered locus">Bcav_0333</name>
</gene>